<dbReference type="InterPro" id="IPR001387">
    <property type="entry name" value="Cro/C1-type_HTH"/>
</dbReference>
<dbReference type="Proteomes" id="UP000326961">
    <property type="component" value="Chromosome"/>
</dbReference>
<dbReference type="PANTHER" id="PTHR46797">
    <property type="entry name" value="HTH-TYPE TRANSCRIPTIONAL REGULATOR"/>
    <property type="match status" value="1"/>
</dbReference>
<protein>
    <submittedName>
        <fullName evidence="3">XRE family transcriptional regulator</fullName>
    </submittedName>
</protein>
<dbReference type="CDD" id="cd00093">
    <property type="entry name" value="HTH_XRE"/>
    <property type="match status" value="1"/>
</dbReference>
<dbReference type="PROSITE" id="PS50943">
    <property type="entry name" value="HTH_CROC1"/>
    <property type="match status" value="1"/>
</dbReference>
<dbReference type="SUPFAM" id="SSF47413">
    <property type="entry name" value="lambda repressor-like DNA-binding domains"/>
    <property type="match status" value="1"/>
</dbReference>
<dbReference type="InterPro" id="IPR010982">
    <property type="entry name" value="Lambda_DNA-bd_dom_sf"/>
</dbReference>
<dbReference type="GO" id="GO:0005829">
    <property type="term" value="C:cytosol"/>
    <property type="evidence" value="ECO:0007669"/>
    <property type="project" value="TreeGrafter"/>
</dbReference>
<dbReference type="Pfam" id="PF01381">
    <property type="entry name" value="HTH_3"/>
    <property type="match status" value="1"/>
</dbReference>
<dbReference type="Gene3D" id="1.10.260.40">
    <property type="entry name" value="lambda repressor-like DNA-binding domains"/>
    <property type="match status" value="1"/>
</dbReference>
<gene>
    <name evidence="3" type="ORF">D4A35_03370</name>
</gene>
<organism evidence="3 4">
    <name type="scientific">Paraclostridium bifermentans</name>
    <name type="common">Clostridium bifermentans</name>
    <dbReference type="NCBI Taxonomy" id="1490"/>
    <lineage>
        <taxon>Bacteria</taxon>
        <taxon>Bacillati</taxon>
        <taxon>Bacillota</taxon>
        <taxon>Clostridia</taxon>
        <taxon>Peptostreptococcales</taxon>
        <taxon>Peptostreptococcaceae</taxon>
        <taxon>Paraclostridium</taxon>
    </lineage>
</organism>
<evidence type="ECO:0000256" key="1">
    <source>
        <dbReference type="ARBA" id="ARBA00023125"/>
    </source>
</evidence>
<dbReference type="GO" id="GO:0003700">
    <property type="term" value="F:DNA-binding transcription factor activity"/>
    <property type="evidence" value="ECO:0007669"/>
    <property type="project" value="TreeGrafter"/>
</dbReference>
<evidence type="ECO:0000313" key="4">
    <source>
        <dbReference type="Proteomes" id="UP000326961"/>
    </source>
</evidence>
<proteinExistence type="predicted"/>
<keyword evidence="1" id="KW-0238">DNA-binding</keyword>
<dbReference type="RefSeq" id="WP_150885915.1">
    <property type="nucleotide sequence ID" value="NZ_CP032452.1"/>
</dbReference>
<dbReference type="GO" id="GO:0003677">
    <property type="term" value="F:DNA binding"/>
    <property type="evidence" value="ECO:0007669"/>
    <property type="project" value="UniProtKB-KW"/>
</dbReference>
<dbReference type="SMART" id="SM00530">
    <property type="entry name" value="HTH_XRE"/>
    <property type="match status" value="1"/>
</dbReference>
<dbReference type="InterPro" id="IPR050807">
    <property type="entry name" value="TransReg_Diox_bact_type"/>
</dbReference>
<evidence type="ECO:0000313" key="3">
    <source>
        <dbReference type="EMBL" id="QEZ68022.1"/>
    </source>
</evidence>
<dbReference type="EMBL" id="CP032452">
    <property type="protein sequence ID" value="QEZ68022.1"/>
    <property type="molecule type" value="Genomic_DNA"/>
</dbReference>
<accession>A0A5P3XBF4</accession>
<name>A0A5P3XBF4_PARBF</name>
<dbReference type="PANTHER" id="PTHR46797:SF1">
    <property type="entry name" value="METHYLPHOSPHONATE SYNTHASE"/>
    <property type="match status" value="1"/>
</dbReference>
<evidence type="ECO:0000259" key="2">
    <source>
        <dbReference type="PROSITE" id="PS50943"/>
    </source>
</evidence>
<dbReference type="AlphaFoldDB" id="A0A5P3XBF4"/>
<feature type="domain" description="HTH cro/C1-type" evidence="2">
    <location>
        <begin position="7"/>
        <end position="61"/>
    </location>
</feature>
<reference evidence="3 4" key="1">
    <citation type="submission" date="2018-09" db="EMBL/GenBank/DDBJ databases">
        <title>A clostridial neurotoxin that targets Anopheles mosquitoes.</title>
        <authorList>
            <person name="Contreras E."/>
            <person name="Masuyer G."/>
            <person name="Qureshi N."/>
            <person name="Chawla S."/>
            <person name="Lim H.L."/>
            <person name="Chen J."/>
            <person name="Stenmark P."/>
            <person name="Gill S."/>
        </authorList>
    </citation>
    <scope>NUCLEOTIDE SEQUENCE [LARGE SCALE GENOMIC DNA]</scope>
    <source>
        <strain evidence="3 4">Cbm</strain>
    </source>
</reference>
<sequence>MNIGANIKKFRKEKGLTQKELAEKIGVSGAYIQQIENNKKNPSIKTLNKISSALGVTIQELIAGEKQQVEIIEKDITQFSTDELLKEIVKRGFEITLKGR</sequence>